<feature type="transmembrane region" description="Helical" evidence="1">
    <location>
        <begin position="202"/>
        <end position="219"/>
    </location>
</feature>
<feature type="transmembrane region" description="Helical" evidence="1">
    <location>
        <begin position="255"/>
        <end position="272"/>
    </location>
</feature>
<keyword evidence="4" id="KW-1185">Reference proteome</keyword>
<dbReference type="GO" id="GO:0016020">
    <property type="term" value="C:membrane"/>
    <property type="evidence" value="ECO:0007669"/>
    <property type="project" value="TreeGrafter"/>
</dbReference>
<dbReference type="Pfam" id="PF01757">
    <property type="entry name" value="Acyl_transf_3"/>
    <property type="match status" value="1"/>
</dbReference>
<dbReference type="EMBL" id="VLKY01000003">
    <property type="protein sequence ID" value="TWI56669.1"/>
    <property type="molecule type" value="Genomic_DNA"/>
</dbReference>
<gene>
    <name evidence="3" type="ORF">IQ22_01121</name>
</gene>
<organism evidence="3 4">
    <name type="scientific">Pseudomonas duriflava</name>
    <dbReference type="NCBI Taxonomy" id="459528"/>
    <lineage>
        <taxon>Bacteria</taxon>
        <taxon>Pseudomonadati</taxon>
        <taxon>Pseudomonadota</taxon>
        <taxon>Gammaproteobacteria</taxon>
        <taxon>Pseudomonadales</taxon>
        <taxon>Pseudomonadaceae</taxon>
        <taxon>Pseudomonas</taxon>
    </lineage>
</organism>
<dbReference type="GO" id="GO:0000271">
    <property type="term" value="P:polysaccharide biosynthetic process"/>
    <property type="evidence" value="ECO:0007669"/>
    <property type="project" value="TreeGrafter"/>
</dbReference>
<proteinExistence type="predicted"/>
<evidence type="ECO:0000313" key="4">
    <source>
        <dbReference type="Proteomes" id="UP000316905"/>
    </source>
</evidence>
<sequence>MTARDWDSRMNRFTVLDSFRGICAIAVVLFHTYVVNSFAEMAFFKNAYLFVEFFFILSGFVLYHTYSHRLNGLGDYKNFVITRTLRLYPLHLAMLAVYIALECGKLIAERSGLHFNDGAFAGATAPDEFLPNLLLLQAWLSDTITGSFNYPSWSISIEYYLYLLFGAIMIVTRNEHLKLFFLISLLSFIALCLPETPVKDSIFRGGSCFFAGACTYVIYTKIKHIQLSQLTFTALELISVICAYSIMVSEIPHKGVIASLLFCGLILIFSFERGSVSRLLQGQYFIKLGNLSFSIYLTHAAVLYVFKSAAILVGKLTGKEFMTAALPSHDVPPMMIKYMTTGSAVTDDLVVLAQLVSVIFISRYTYKYIELTGVALGKRLTKKKLVTNEALQNNSA</sequence>
<feature type="transmembrane region" description="Helical" evidence="1">
    <location>
        <begin position="231"/>
        <end position="249"/>
    </location>
</feature>
<dbReference type="Proteomes" id="UP000316905">
    <property type="component" value="Unassembled WGS sequence"/>
</dbReference>
<feature type="domain" description="Acyltransferase 3" evidence="2">
    <location>
        <begin position="16"/>
        <end position="310"/>
    </location>
</feature>
<feature type="transmembrane region" description="Helical" evidence="1">
    <location>
        <begin position="349"/>
        <end position="366"/>
    </location>
</feature>
<feature type="transmembrane region" description="Helical" evidence="1">
    <location>
        <begin position="47"/>
        <end position="66"/>
    </location>
</feature>
<dbReference type="InterPro" id="IPR002656">
    <property type="entry name" value="Acyl_transf_3_dom"/>
</dbReference>
<evidence type="ECO:0000313" key="3">
    <source>
        <dbReference type="EMBL" id="TWI56669.1"/>
    </source>
</evidence>
<keyword evidence="1" id="KW-1133">Transmembrane helix</keyword>
<keyword evidence="1" id="KW-0472">Membrane</keyword>
<dbReference type="GO" id="GO:0016747">
    <property type="term" value="F:acyltransferase activity, transferring groups other than amino-acyl groups"/>
    <property type="evidence" value="ECO:0007669"/>
    <property type="project" value="InterPro"/>
</dbReference>
<feature type="transmembrane region" description="Helical" evidence="1">
    <location>
        <begin position="150"/>
        <end position="172"/>
    </location>
</feature>
<dbReference type="PANTHER" id="PTHR23028:SF131">
    <property type="entry name" value="BLR2367 PROTEIN"/>
    <property type="match status" value="1"/>
</dbReference>
<feature type="transmembrane region" description="Helical" evidence="1">
    <location>
        <begin position="12"/>
        <end position="35"/>
    </location>
</feature>
<comment type="caution">
    <text evidence="3">The sequence shown here is derived from an EMBL/GenBank/DDBJ whole genome shotgun (WGS) entry which is preliminary data.</text>
</comment>
<reference evidence="3 4" key="1">
    <citation type="journal article" date="2015" name="Stand. Genomic Sci.">
        <title>Genomic Encyclopedia of Bacterial and Archaeal Type Strains, Phase III: the genomes of soil and plant-associated and newly described type strains.</title>
        <authorList>
            <person name="Whitman W.B."/>
            <person name="Woyke T."/>
            <person name="Klenk H.P."/>
            <person name="Zhou Y."/>
            <person name="Lilburn T.G."/>
            <person name="Beck B.J."/>
            <person name="De Vos P."/>
            <person name="Vandamme P."/>
            <person name="Eisen J.A."/>
            <person name="Garrity G."/>
            <person name="Hugenholtz P."/>
            <person name="Kyrpides N.C."/>
        </authorList>
    </citation>
    <scope>NUCLEOTIDE SEQUENCE [LARGE SCALE GENOMIC DNA]</scope>
    <source>
        <strain evidence="3 4">CGMCC 1.6858</strain>
    </source>
</reference>
<protein>
    <submittedName>
        <fullName evidence="3">Peptidoglycan/LPS O-acetylase OafA/YrhL</fullName>
    </submittedName>
</protein>
<feature type="transmembrane region" description="Helical" evidence="1">
    <location>
        <begin position="179"/>
        <end position="196"/>
    </location>
</feature>
<dbReference type="PANTHER" id="PTHR23028">
    <property type="entry name" value="ACETYLTRANSFERASE"/>
    <property type="match status" value="1"/>
</dbReference>
<accession>A0A562QIV3</accession>
<feature type="transmembrane region" description="Helical" evidence="1">
    <location>
        <begin position="284"/>
        <end position="306"/>
    </location>
</feature>
<keyword evidence="1" id="KW-0812">Transmembrane</keyword>
<dbReference type="InterPro" id="IPR050879">
    <property type="entry name" value="Acyltransferase_3"/>
</dbReference>
<evidence type="ECO:0000256" key="1">
    <source>
        <dbReference type="SAM" id="Phobius"/>
    </source>
</evidence>
<feature type="transmembrane region" description="Helical" evidence="1">
    <location>
        <begin position="87"/>
        <end position="108"/>
    </location>
</feature>
<evidence type="ECO:0000259" key="2">
    <source>
        <dbReference type="Pfam" id="PF01757"/>
    </source>
</evidence>
<dbReference type="AlphaFoldDB" id="A0A562QIV3"/>
<name>A0A562QIV3_9PSED</name>